<protein>
    <recommendedName>
        <fullName evidence="4 10">U3 small nucleolar RNA-associated protein 10</fullName>
    </recommendedName>
</protein>
<keyword evidence="5 10" id="KW-0690">Ribosome biogenesis</keyword>
<dbReference type="GO" id="GO:0000462">
    <property type="term" value="P:maturation of SSU-rRNA from tricistronic rRNA transcript (SSU-rRNA, 5.8S rRNA, LSU-rRNA)"/>
    <property type="evidence" value="ECO:0007669"/>
    <property type="project" value="TreeGrafter"/>
</dbReference>
<gene>
    <name evidence="13" type="ORF">B0A54_13829</name>
</gene>
<dbReference type="InterPro" id="IPR040191">
    <property type="entry name" value="UTP10"/>
</dbReference>
<comment type="caution">
    <text evidence="13">The sequence shown here is derived from an EMBL/GenBank/DDBJ whole genome shotgun (WGS) entry which is preliminary data.</text>
</comment>
<evidence type="ECO:0000313" key="14">
    <source>
        <dbReference type="Proteomes" id="UP000310066"/>
    </source>
</evidence>
<sequence>MATALQQQLAAIAANSTHQLDLKAQKARHSKSLLFEPRDAASQSFDTIYQICYEGFEELCMLDARFSAFGRSLFSEQSKDEDRTQMTAAENQELDRMLETFLGLVGARLLLKPAMKAVEWLVRRFRVQEYNTEALLLTFLPYHTSHIFPTLLSILPDQLPPMFRFLHPYVASLHSPPRHALLAAAINNQGFFSAFSQYALRVARARHHSAVLLGFWASITAQAVNGMVDATRSGREAVRKQREEDVLLRVLPILQSALSIKGVPELYLGACMIMTILATKASIADKVLDAMMDAIAGAWMSQTTEDGLTCLAVIAEEKEHVALPAKVARAVLKADASAGLLQQLSQRHRIDKLVLGIALSGIEVGNIPGLVALIRESAERKRIDLSKLAPQLALEVPSGTVDETMPDAPQIEEPSAEQPGFTSTGQGMTDLDFTGLPTLVDETVSFLDPAWNATFEAFLSVFETACASESGFRSVLDLPQLQRSRLAERPAFLTLLARVWSSSQKPSARARALEAAVLEIRAHNTIPALDWQALLPCVIVGLADTSQRARRAAAKLCVAVREAYGSGAGNTSKTAVMWAKESVYGAQTARLHSLSAPDAQKFIDSALLPILEDCILDGQHVSRALSESLKGSESNTPSTGGKEAKAMRTSLRSDVCTFLASNVTVTPVLRVKLDLLAVINRVGKVGSDARKKVLLPLVEGWAAMPCEEIKTSCLAEGIAKLDLDRAIIGSMSYRSSDEVSALQEIAAGGTSSELGLQSIAVKRLGVLFASMKAAGQTALADFLLNVAVGEADVSSDALEALRTIQYTTEVLVSLVGSLPNAADLQDEPTPTKKRRTSKSEVSTSRKPEPAMLDAAIRRITLVLEVLEGAHPERHPQLLQGLFHLLGELHQYKTLLGSQLVYLQGLLMGCLLSVVKGLKDSPKSADVDRSVIRADLIVETVRTTSSAQVHNTALLLVSELATWAPELVLHSVMPLFTFMSTTLLRQSDEYSAHVTDQTVSRIVPPLAASLKKRGKDLVTGASELLLSFTAAFEHIPLHRRSGLFQHLVQTLGAKEALFAVSAMLIERYPTDSRVEPFVGELMGHFPVATQLLALKQYLDLVFDALSPKRNLSNVILAFGEKDAERIEASVNTLLQAMARLMENPGLRKRVVKEFGKSSGEAGTLQSIYAQLLEQTMQLSRDLASNDDLRDAASSVLTSLLGLTPTKDFIESSAQLMQTGSDETRQEVFQSLESRVAQAKRGDSTLQQTFLEVLPNCCVFVAEEQPVAVRHAAITCMDQIIEKYGKRDRAAVLQAAKTVSGDAALGSEVVSLRTMSVLCLASMVEVLGDEFIPILPKVLSKTLNYLDETQSAVKCNKQTQSAAFGFATAVLDHLPWMYSAKYLDRTLQLAAVSRDIETDASSAFCTLAPSKIQAEPMLSSLDRTFSMIVETNDEDAVQQHLGVVRRAIQHNSKRDLKQHSAIIFSVLLAAFDIRRIKAAGEDHEDYAEVLAFVDTVAVDLVLKLDDQTFRPFFIRFVEWAATGLPKKDPTGRHLRLTSLYSFAHHFFDQLQSIVTSYASHLLENAAQLLTTLTLKTDEQRALLQIVLQTLSSSFRHDQDDFWQAPDHFNAIVTPLLSQLEKAKMVQVTDYIIPAITEFAAAAASPEHHKAMNVAIMAYTRHESADVRLAAVKCERAITERLGLDWLALLPEMLPFISELQEDDDEDVERETLRWVRQIEDVTGESLEGMLR</sequence>
<keyword evidence="6 10" id="KW-0698">rRNA processing</keyword>
<dbReference type="SUPFAM" id="SSF48371">
    <property type="entry name" value="ARM repeat"/>
    <property type="match status" value="2"/>
</dbReference>
<proteinExistence type="inferred from homology"/>
<comment type="function">
    <text evidence="9">Involved in nucleolar processing of pre-18S ribosomal RNA. Involved in ribosome biosynthesis.</text>
</comment>
<evidence type="ECO:0000259" key="12">
    <source>
        <dbReference type="SMART" id="SM01036"/>
    </source>
</evidence>
<dbReference type="InterPro" id="IPR022125">
    <property type="entry name" value="U3snoRNP10_N"/>
</dbReference>
<evidence type="ECO:0000256" key="8">
    <source>
        <dbReference type="ARBA" id="ARBA00023274"/>
    </source>
</evidence>
<comment type="subunit">
    <text evidence="3 10">Component of the ribosomal small subunit (SSU) processome.</text>
</comment>
<evidence type="ECO:0000256" key="1">
    <source>
        <dbReference type="ARBA" id="ARBA00004604"/>
    </source>
</evidence>
<dbReference type="Pfam" id="PF08146">
    <property type="entry name" value="BP28CT"/>
    <property type="match status" value="1"/>
</dbReference>
<evidence type="ECO:0000256" key="7">
    <source>
        <dbReference type="ARBA" id="ARBA00023242"/>
    </source>
</evidence>
<dbReference type="InterPro" id="IPR016024">
    <property type="entry name" value="ARM-type_fold"/>
</dbReference>
<dbReference type="OrthoDB" id="31183at2759"/>
<dbReference type="Pfam" id="PF23243">
    <property type="entry name" value="HEAT_HEATR1"/>
    <property type="match status" value="1"/>
</dbReference>
<evidence type="ECO:0000256" key="9">
    <source>
        <dbReference type="ARBA" id="ARBA00025076"/>
    </source>
</evidence>
<reference evidence="13 14" key="1">
    <citation type="submission" date="2017-03" db="EMBL/GenBank/DDBJ databases">
        <title>Genomes of endolithic fungi from Antarctica.</title>
        <authorList>
            <person name="Coleine C."/>
            <person name="Masonjones S."/>
            <person name="Stajich J.E."/>
        </authorList>
    </citation>
    <scope>NUCLEOTIDE SEQUENCE [LARGE SCALE GENOMIC DNA]</scope>
    <source>
        <strain evidence="13 14">CCFEE 5311</strain>
    </source>
</reference>
<feature type="region of interest" description="Disordered" evidence="11">
    <location>
        <begin position="822"/>
        <end position="847"/>
    </location>
</feature>
<evidence type="ECO:0000256" key="5">
    <source>
        <dbReference type="ARBA" id="ARBA00022517"/>
    </source>
</evidence>
<comment type="subcellular location">
    <subcellularLocation>
        <location evidence="1 10">Nucleus</location>
        <location evidence="1 10">Nucleolus</location>
    </subcellularLocation>
</comment>
<keyword evidence="7 10" id="KW-0539">Nucleus</keyword>
<dbReference type="GO" id="GO:0045943">
    <property type="term" value="P:positive regulation of transcription by RNA polymerase I"/>
    <property type="evidence" value="ECO:0007669"/>
    <property type="project" value="TreeGrafter"/>
</dbReference>
<feature type="region of interest" description="Disordered" evidence="11">
    <location>
        <begin position="626"/>
        <end position="645"/>
    </location>
</feature>
<evidence type="ECO:0000256" key="11">
    <source>
        <dbReference type="SAM" id="MobiDB-lite"/>
    </source>
</evidence>
<dbReference type="GO" id="GO:0030686">
    <property type="term" value="C:90S preribosome"/>
    <property type="evidence" value="ECO:0007669"/>
    <property type="project" value="TreeGrafter"/>
</dbReference>
<dbReference type="Pfam" id="PF12397">
    <property type="entry name" value="U3snoRNP10"/>
    <property type="match status" value="1"/>
</dbReference>
<feature type="compositionally biased region" description="Polar residues" evidence="11">
    <location>
        <begin position="629"/>
        <end position="639"/>
    </location>
</feature>
<dbReference type="STRING" id="329885.A0A4U0UJA4"/>
<evidence type="ECO:0000256" key="2">
    <source>
        <dbReference type="ARBA" id="ARBA00010559"/>
    </source>
</evidence>
<dbReference type="InterPro" id="IPR011989">
    <property type="entry name" value="ARM-like"/>
</dbReference>
<dbReference type="GO" id="GO:0030515">
    <property type="term" value="F:snoRNA binding"/>
    <property type="evidence" value="ECO:0007669"/>
    <property type="project" value="TreeGrafter"/>
</dbReference>
<evidence type="ECO:0000313" key="13">
    <source>
        <dbReference type="EMBL" id="TKA34866.1"/>
    </source>
</evidence>
<dbReference type="SMART" id="SM01036">
    <property type="entry name" value="BP28CT"/>
    <property type="match status" value="1"/>
</dbReference>
<evidence type="ECO:0000256" key="6">
    <source>
        <dbReference type="ARBA" id="ARBA00022552"/>
    </source>
</evidence>
<name>A0A4U0UJA4_9PEZI</name>
<evidence type="ECO:0000256" key="10">
    <source>
        <dbReference type="RuleBase" id="RU367065"/>
    </source>
</evidence>
<dbReference type="PANTHER" id="PTHR13457:SF1">
    <property type="entry name" value="HEAT REPEAT-CONTAINING PROTEIN 1"/>
    <property type="match status" value="1"/>
</dbReference>
<comment type="similarity">
    <text evidence="2 10">Belongs to the HEATR1/UTP10 family.</text>
</comment>
<feature type="domain" description="BP28 C-terminal" evidence="12">
    <location>
        <begin position="1451"/>
        <end position="1599"/>
    </location>
</feature>
<dbReference type="Proteomes" id="UP000310066">
    <property type="component" value="Unassembled WGS sequence"/>
</dbReference>
<dbReference type="PANTHER" id="PTHR13457">
    <property type="entry name" value="BAP28"/>
    <property type="match status" value="1"/>
</dbReference>
<evidence type="ECO:0000256" key="3">
    <source>
        <dbReference type="ARBA" id="ARBA00011399"/>
    </source>
</evidence>
<dbReference type="InterPro" id="IPR012954">
    <property type="entry name" value="BP28_C_dom"/>
</dbReference>
<dbReference type="EMBL" id="NAJP01000075">
    <property type="protein sequence ID" value="TKA34866.1"/>
    <property type="molecule type" value="Genomic_DNA"/>
</dbReference>
<dbReference type="GO" id="GO:0032040">
    <property type="term" value="C:small-subunit processome"/>
    <property type="evidence" value="ECO:0007669"/>
    <property type="project" value="TreeGrafter"/>
</dbReference>
<dbReference type="Gene3D" id="1.25.10.10">
    <property type="entry name" value="Leucine-rich Repeat Variant"/>
    <property type="match status" value="3"/>
</dbReference>
<dbReference type="InterPro" id="IPR056473">
    <property type="entry name" value="HEAT_Utp10/HEAT1"/>
</dbReference>
<accession>A0A4U0UJA4</accession>
<dbReference type="GO" id="GO:0034455">
    <property type="term" value="C:t-UTP complex"/>
    <property type="evidence" value="ECO:0007669"/>
    <property type="project" value="TreeGrafter"/>
</dbReference>
<keyword evidence="8 10" id="KW-0687">Ribonucleoprotein</keyword>
<organism evidence="13 14">
    <name type="scientific">Friedmanniomyces endolithicus</name>
    <dbReference type="NCBI Taxonomy" id="329885"/>
    <lineage>
        <taxon>Eukaryota</taxon>
        <taxon>Fungi</taxon>
        <taxon>Dikarya</taxon>
        <taxon>Ascomycota</taxon>
        <taxon>Pezizomycotina</taxon>
        <taxon>Dothideomycetes</taxon>
        <taxon>Dothideomycetidae</taxon>
        <taxon>Mycosphaerellales</taxon>
        <taxon>Teratosphaeriaceae</taxon>
        <taxon>Friedmanniomyces</taxon>
    </lineage>
</organism>
<evidence type="ECO:0000256" key="4">
    <source>
        <dbReference type="ARBA" id="ARBA00015399"/>
    </source>
</evidence>